<proteinExistence type="inferred from homology"/>
<comment type="similarity">
    <text evidence="8">Belongs to the MobA family.</text>
</comment>
<dbReference type="CDD" id="cd02503">
    <property type="entry name" value="MobA"/>
    <property type="match status" value="1"/>
</dbReference>
<dbReference type="InterPro" id="IPR025877">
    <property type="entry name" value="MobA-like_NTP_Trfase"/>
</dbReference>
<dbReference type="PANTHER" id="PTHR19136">
    <property type="entry name" value="MOLYBDENUM COFACTOR GUANYLYLTRANSFERASE"/>
    <property type="match status" value="1"/>
</dbReference>
<evidence type="ECO:0000313" key="11">
    <source>
        <dbReference type="Proteomes" id="UP000253083"/>
    </source>
</evidence>
<evidence type="ECO:0000256" key="3">
    <source>
        <dbReference type="ARBA" id="ARBA00022723"/>
    </source>
</evidence>
<keyword evidence="1 8" id="KW-0963">Cytoplasm</keyword>
<keyword evidence="7 8" id="KW-0501">Molybdenum cofactor biosynthesis</keyword>
<comment type="domain">
    <text evidence="8">The N-terminal domain determines nucleotide recognition and specific binding, while the C-terminal domain determines the specific binding to the target protein.</text>
</comment>
<keyword evidence="2 8" id="KW-0808">Transferase</keyword>
<evidence type="ECO:0000256" key="1">
    <source>
        <dbReference type="ARBA" id="ARBA00022490"/>
    </source>
</evidence>
<keyword evidence="4 8" id="KW-0547">Nucleotide-binding</keyword>
<feature type="domain" description="MobA-like NTP transferase" evidence="9">
    <location>
        <begin position="10"/>
        <end position="174"/>
    </location>
</feature>
<keyword evidence="5 8" id="KW-0460">Magnesium</keyword>
<organism evidence="10 11">
    <name type="scientific">Arenicella xantha</name>
    <dbReference type="NCBI Taxonomy" id="644221"/>
    <lineage>
        <taxon>Bacteria</taxon>
        <taxon>Pseudomonadati</taxon>
        <taxon>Pseudomonadota</taxon>
        <taxon>Gammaproteobacteria</taxon>
        <taxon>Arenicellales</taxon>
        <taxon>Arenicellaceae</taxon>
        <taxon>Arenicella</taxon>
    </lineage>
</organism>
<comment type="caution">
    <text evidence="10">The sequence shown here is derived from an EMBL/GenBank/DDBJ whole genome shotgun (WGS) entry which is preliminary data.</text>
</comment>
<dbReference type="InterPro" id="IPR013482">
    <property type="entry name" value="Molybde_CF_guanTrfase"/>
</dbReference>
<dbReference type="HAMAP" id="MF_00316">
    <property type="entry name" value="MobA"/>
    <property type="match status" value="1"/>
</dbReference>
<feature type="binding site" evidence="8">
    <location>
        <position position="107"/>
    </location>
    <ligand>
        <name>GTP</name>
        <dbReference type="ChEBI" id="CHEBI:37565"/>
    </ligand>
</feature>
<evidence type="ECO:0000259" key="9">
    <source>
        <dbReference type="Pfam" id="PF12804"/>
    </source>
</evidence>
<dbReference type="GO" id="GO:1902758">
    <property type="term" value="P:bis(molybdopterin guanine dinucleotide)molybdenum biosynthetic process"/>
    <property type="evidence" value="ECO:0007669"/>
    <property type="project" value="TreeGrafter"/>
</dbReference>
<evidence type="ECO:0000256" key="2">
    <source>
        <dbReference type="ARBA" id="ARBA00022679"/>
    </source>
</evidence>
<keyword evidence="6 8" id="KW-0342">GTP-binding</keyword>
<sequence>MNLHQESVAAVILAGGAGTRMSGADKGLKTHQGRCLVESVCNIVAPQVNDLVVSANRNLAAYQALGFDVVTDSQSNQYQGPLAGVLSAIEHYQASPEVQALLVCPCDTPNIPVELAQRLIKTINSLAAGADCASAVAHDGTRQQSLHCLISRPDWQQLRDYLTANGRAVHRWHKKVGTIEVDFSDMADQFININRLEELAP</sequence>
<dbReference type="EMBL" id="QNRT01000002">
    <property type="protein sequence ID" value="RBP51358.1"/>
    <property type="molecule type" value="Genomic_DNA"/>
</dbReference>
<dbReference type="Gene3D" id="3.90.550.10">
    <property type="entry name" value="Spore Coat Polysaccharide Biosynthesis Protein SpsA, Chain A"/>
    <property type="match status" value="1"/>
</dbReference>
<dbReference type="EC" id="2.7.7.77" evidence="8"/>
<dbReference type="GO" id="GO:0046872">
    <property type="term" value="F:metal ion binding"/>
    <property type="evidence" value="ECO:0007669"/>
    <property type="project" value="UniProtKB-KW"/>
</dbReference>
<dbReference type="InterPro" id="IPR029044">
    <property type="entry name" value="Nucleotide-diphossugar_trans"/>
</dbReference>
<dbReference type="PANTHER" id="PTHR19136:SF81">
    <property type="entry name" value="MOLYBDENUM COFACTOR GUANYLYLTRANSFERASE"/>
    <property type="match status" value="1"/>
</dbReference>
<dbReference type="GO" id="GO:0005525">
    <property type="term" value="F:GTP binding"/>
    <property type="evidence" value="ECO:0007669"/>
    <property type="project" value="UniProtKB-UniRule"/>
</dbReference>
<evidence type="ECO:0000313" key="10">
    <source>
        <dbReference type="EMBL" id="RBP51358.1"/>
    </source>
</evidence>
<evidence type="ECO:0000256" key="4">
    <source>
        <dbReference type="ARBA" id="ARBA00022741"/>
    </source>
</evidence>
<dbReference type="GO" id="GO:0061603">
    <property type="term" value="F:molybdenum cofactor guanylyltransferase activity"/>
    <property type="evidence" value="ECO:0007669"/>
    <property type="project" value="UniProtKB-EC"/>
</dbReference>
<keyword evidence="11" id="KW-1185">Reference proteome</keyword>
<feature type="binding site" evidence="8">
    <location>
        <position position="107"/>
    </location>
    <ligand>
        <name>Mg(2+)</name>
        <dbReference type="ChEBI" id="CHEBI:18420"/>
    </ligand>
</feature>
<dbReference type="Pfam" id="PF12804">
    <property type="entry name" value="NTP_transf_3"/>
    <property type="match status" value="1"/>
</dbReference>
<dbReference type="RefSeq" id="WP_113954130.1">
    <property type="nucleotide sequence ID" value="NZ_QNRT01000002.1"/>
</dbReference>
<dbReference type="SUPFAM" id="SSF53448">
    <property type="entry name" value="Nucleotide-diphospho-sugar transferases"/>
    <property type="match status" value="1"/>
</dbReference>
<keyword evidence="3 8" id="KW-0479">Metal-binding</keyword>
<comment type="catalytic activity">
    <reaction evidence="8">
        <text>Mo-molybdopterin + GTP + H(+) = Mo-molybdopterin guanine dinucleotide + diphosphate</text>
        <dbReference type="Rhea" id="RHEA:34243"/>
        <dbReference type="ChEBI" id="CHEBI:15378"/>
        <dbReference type="ChEBI" id="CHEBI:33019"/>
        <dbReference type="ChEBI" id="CHEBI:37565"/>
        <dbReference type="ChEBI" id="CHEBI:71302"/>
        <dbReference type="ChEBI" id="CHEBI:71310"/>
        <dbReference type="EC" id="2.7.7.77"/>
    </reaction>
</comment>
<name>A0A395JP64_9GAMM</name>
<comment type="subunit">
    <text evidence="8">Monomer.</text>
</comment>
<comment type="caution">
    <text evidence="8">Lacks conserved residue(s) required for the propagation of feature annotation.</text>
</comment>
<protein>
    <recommendedName>
        <fullName evidence="8">Molybdenum cofactor guanylyltransferase</fullName>
        <shortName evidence="8">MoCo guanylyltransferase</shortName>
        <ecNumber evidence="8">2.7.7.77</ecNumber>
    </recommendedName>
    <alternativeName>
        <fullName evidence="8">GTP:molybdopterin guanylyltransferase</fullName>
    </alternativeName>
    <alternativeName>
        <fullName evidence="8">Mo-MPT guanylyltransferase</fullName>
    </alternativeName>
    <alternativeName>
        <fullName evidence="8">Molybdopterin guanylyltransferase</fullName>
    </alternativeName>
    <alternativeName>
        <fullName evidence="8">Molybdopterin-guanine dinucleotide synthase</fullName>
        <shortName evidence="8">MGD synthase</shortName>
    </alternativeName>
</protein>
<comment type="cofactor">
    <cofactor evidence="8">
        <name>Mg(2+)</name>
        <dbReference type="ChEBI" id="CHEBI:18420"/>
    </cofactor>
</comment>
<dbReference type="AlphaFoldDB" id="A0A395JP64"/>
<feature type="binding site" evidence="8">
    <location>
        <position position="26"/>
    </location>
    <ligand>
        <name>GTP</name>
        <dbReference type="ChEBI" id="CHEBI:37565"/>
    </ligand>
</feature>
<dbReference type="FunCoup" id="A0A395JP64">
    <property type="interactions" value="79"/>
</dbReference>
<dbReference type="Proteomes" id="UP000253083">
    <property type="component" value="Unassembled WGS sequence"/>
</dbReference>
<dbReference type="GO" id="GO:0005737">
    <property type="term" value="C:cytoplasm"/>
    <property type="evidence" value="ECO:0007669"/>
    <property type="project" value="UniProtKB-SubCell"/>
</dbReference>
<gene>
    <name evidence="8" type="primary">mobA</name>
    <name evidence="10" type="ORF">DFR28_102778</name>
</gene>
<evidence type="ECO:0000256" key="7">
    <source>
        <dbReference type="ARBA" id="ARBA00023150"/>
    </source>
</evidence>
<dbReference type="OrthoDB" id="9788394at2"/>
<evidence type="ECO:0000256" key="5">
    <source>
        <dbReference type="ARBA" id="ARBA00022842"/>
    </source>
</evidence>
<dbReference type="NCBIfam" id="TIGR02665">
    <property type="entry name" value="molyb_mobA"/>
    <property type="match status" value="1"/>
</dbReference>
<comment type="function">
    <text evidence="8">Transfers a GMP moiety from GTP to Mo-molybdopterin (Mo-MPT) cofactor (Moco or molybdenum cofactor) to form Mo-molybdopterin guanine dinucleotide (Mo-MGD) cofactor.</text>
</comment>
<evidence type="ECO:0000256" key="6">
    <source>
        <dbReference type="ARBA" id="ARBA00023134"/>
    </source>
</evidence>
<feature type="binding site" evidence="8">
    <location>
        <begin position="13"/>
        <end position="15"/>
    </location>
    <ligand>
        <name>GTP</name>
        <dbReference type="ChEBI" id="CHEBI:37565"/>
    </ligand>
</feature>
<feature type="binding site" evidence="8">
    <location>
        <position position="72"/>
    </location>
    <ligand>
        <name>GTP</name>
        <dbReference type="ChEBI" id="CHEBI:37565"/>
    </ligand>
</feature>
<reference evidence="10 11" key="1">
    <citation type="submission" date="2018-06" db="EMBL/GenBank/DDBJ databases">
        <title>Genomic Encyclopedia of Type Strains, Phase IV (KMG-IV): sequencing the most valuable type-strain genomes for metagenomic binning, comparative biology and taxonomic classification.</title>
        <authorList>
            <person name="Goeker M."/>
        </authorList>
    </citation>
    <scope>NUCLEOTIDE SEQUENCE [LARGE SCALE GENOMIC DNA]</scope>
    <source>
        <strain evidence="10 11">DSM 24032</strain>
    </source>
</reference>
<dbReference type="InParanoid" id="A0A395JP64"/>
<comment type="subcellular location">
    <subcellularLocation>
        <location evidence="8">Cytoplasm</location>
    </subcellularLocation>
</comment>
<evidence type="ECO:0000256" key="8">
    <source>
        <dbReference type="HAMAP-Rule" id="MF_00316"/>
    </source>
</evidence>
<accession>A0A395JP64</accession>